<dbReference type="Gene3D" id="1.25.40.10">
    <property type="entry name" value="Tetratricopeptide repeat domain"/>
    <property type="match status" value="1"/>
</dbReference>
<keyword evidence="3" id="KW-0732">Signal</keyword>
<keyword evidence="2" id="KW-1133">Transmembrane helix</keyword>
<protein>
    <submittedName>
        <fullName evidence="4">Tetratricopeptide repeat protein</fullName>
    </submittedName>
</protein>
<evidence type="ECO:0000256" key="1">
    <source>
        <dbReference type="SAM" id="MobiDB-lite"/>
    </source>
</evidence>
<keyword evidence="5" id="KW-1185">Reference proteome</keyword>
<evidence type="ECO:0000256" key="2">
    <source>
        <dbReference type="SAM" id="Phobius"/>
    </source>
</evidence>
<name>A0A972NRJ7_9BURK</name>
<dbReference type="InterPro" id="IPR011990">
    <property type="entry name" value="TPR-like_helical_dom_sf"/>
</dbReference>
<reference evidence="4 5" key="1">
    <citation type="submission" date="2019-11" db="EMBL/GenBank/DDBJ databases">
        <title>Metabolism of dissolved organic matter in forest soils.</title>
        <authorList>
            <person name="Cyle K.T."/>
            <person name="Wilhelm R.C."/>
            <person name="Martinez C.E."/>
        </authorList>
    </citation>
    <scope>NUCLEOTIDE SEQUENCE [LARGE SCALE GENOMIC DNA]</scope>
    <source>
        <strain evidence="4 5">5N</strain>
    </source>
</reference>
<dbReference type="SUPFAM" id="SSF48452">
    <property type="entry name" value="TPR-like"/>
    <property type="match status" value="1"/>
</dbReference>
<gene>
    <name evidence="4" type="ORF">GNZ13_28240</name>
</gene>
<proteinExistence type="predicted"/>
<accession>A0A972NRJ7</accession>
<dbReference type="AlphaFoldDB" id="A0A972NRJ7"/>
<feature type="region of interest" description="Disordered" evidence="1">
    <location>
        <begin position="349"/>
        <end position="394"/>
    </location>
</feature>
<feature type="compositionally biased region" description="Low complexity" evidence="1">
    <location>
        <begin position="366"/>
        <end position="375"/>
    </location>
</feature>
<feature type="region of interest" description="Disordered" evidence="1">
    <location>
        <begin position="261"/>
        <end position="301"/>
    </location>
</feature>
<dbReference type="EMBL" id="WOEZ01000159">
    <property type="protein sequence ID" value="NPT58341.1"/>
    <property type="molecule type" value="Genomic_DNA"/>
</dbReference>
<dbReference type="Proteomes" id="UP000655523">
    <property type="component" value="Unassembled WGS sequence"/>
</dbReference>
<feature type="chain" id="PRO_5037216163" evidence="3">
    <location>
        <begin position="22"/>
        <end position="394"/>
    </location>
</feature>
<feature type="transmembrane region" description="Helical" evidence="2">
    <location>
        <begin position="148"/>
        <end position="169"/>
    </location>
</feature>
<evidence type="ECO:0000313" key="5">
    <source>
        <dbReference type="Proteomes" id="UP000655523"/>
    </source>
</evidence>
<keyword evidence="2" id="KW-0812">Transmembrane</keyword>
<feature type="signal peptide" evidence="3">
    <location>
        <begin position="1"/>
        <end position="21"/>
    </location>
</feature>
<organism evidence="4 5">
    <name type="scientific">Paraburkholderia elongata</name>
    <dbReference type="NCBI Taxonomy" id="2675747"/>
    <lineage>
        <taxon>Bacteria</taxon>
        <taxon>Pseudomonadati</taxon>
        <taxon>Pseudomonadota</taxon>
        <taxon>Betaproteobacteria</taxon>
        <taxon>Burkholderiales</taxon>
        <taxon>Burkholderiaceae</taxon>
        <taxon>Paraburkholderia</taxon>
    </lineage>
</organism>
<dbReference type="RefSeq" id="WP_172170725.1">
    <property type="nucleotide sequence ID" value="NZ_WOEZ01000159.1"/>
</dbReference>
<keyword evidence="2" id="KW-0472">Membrane</keyword>
<evidence type="ECO:0000313" key="4">
    <source>
        <dbReference type="EMBL" id="NPT58341.1"/>
    </source>
</evidence>
<feature type="compositionally biased region" description="Gly residues" evidence="1">
    <location>
        <begin position="355"/>
        <end position="365"/>
    </location>
</feature>
<sequence length="394" mass="42490">MKKFLASAFASLLFVSAAAFAVPTVQQIESAMSQGNWQQADAGLSEVLQAHPNNARAHYLYSQVLDREGRYADALAQVQQAKTLDPQIRFTDPTRFAQTEARIRKDAERAGGNTTSRAANPFVQQNSPAVQQQSAMVSQAPQRHGPGIGMWVGIILLIGVIALVLRWTLRRARSQDDSRADDDRRVQLKRATEMLNAVRSLKLDVKLSTAQGHEALEKEVESTEDQLRGLVETLSNGKNPVPPYQLDELEQRIGSLRARAEGRPDPYAAPAAGTQQSPYAQEAERFGNPPQPYPQQGPYQQQPQVIVQQGGGGFGGGMGGLLTGVLLGEALNSGRDRVVERDVIVDDETRRRGGGDSGNGGGLDFGQGSNDWSDNNGGGVDMGSNDDSGGWSDT</sequence>
<evidence type="ECO:0000256" key="3">
    <source>
        <dbReference type="SAM" id="SignalP"/>
    </source>
</evidence>
<comment type="caution">
    <text evidence="4">The sequence shown here is derived from an EMBL/GenBank/DDBJ whole genome shotgun (WGS) entry which is preliminary data.</text>
</comment>
<feature type="compositionally biased region" description="Polar residues" evidence="1">
    <location>
        <begin position="385"/>
        <end position="394"/>
    </location>
</feature>
<dbReference type="Pfam" id="PF13432">
    <property type="entry name" value="TPR_16"/>
    <property type="match status" value="1"/>
</dbReference>